<evidence type="ECO:0000256" key="4">
    <source>
        <dbReference type="ARBA" id="ARBA00022984"/>
    </source>
</evidence>
<dbReference type="InterPro" id="IPR004391">
    <property type="entry name" value="Glu_race"/>
</dbReference>
<dbReference type="PANTHER" id="PTHR21198:SF2">
    <property type="entry name" value="GLUTAMATE RACEMASE"/>
    <property type="match status" value="1"/>
</dbReference>
<dbReference type="EC" id="5.1.1.3" evidence="2"/>
<evidence type="ECO:0000256" key="5">
    <source>
        <dbReference type="ARBA" id="ARBA00023235"/>
    </source>
</evidence>
<dbReference type="GO" id="GO:0009252">
    <property type="term" value="P:peptidoglycan biosynthetic process"/>
    <property type="evidence" value="ECO:0007669"/>
    <property type="project" value="UniProtKB-KW"/>
</dbReference>
<accession>A0A3B1CKB6</accession>
<dbReference type="PANTHER" id="PTHR21198">
    <property type="entry name" value="GLUTAMATE RACEMASE"/>
    <property type="match status" value="1"/>
</dbReference>
<keyword evidence="5 7" id="KW-0413">Isomerase</keyword>
<dbReference type="PROSITE" id="PS00923">
    <property type="entry name" value="ASP_GLU_RACEMASE_1"/>
    <property type="match status" value="1"/>
</dbReference>
<gene>
    <name evidence="7" type="ORF">MNBD_IGNAVI01-2691</name>
</gene>
<evidence type="ECO:0000256" key="6">
    <source>
        <dbReference type="ARBA" id="ARBA00023316"/>
    </source>
</evidence>
<evidence type="ECO:0000313" key="7">
    <source>
        <dbReference type="EMBL" id="VAX26951.1"/>
    </source>
</evidence>
<dbReference type="HAMAP" id="MF_00258">
    <property type="entry name" value="Glu_racemase"/>
    <property type="match status" value="1"/>
</dbReference>
<dbReference type="InterPro" id="IPR033134">
    <property type="entry name" value="Asp/Glu_racemase_AS_2"/>
</dbReference>
<dbReference type="GO" id="GO:0008360">
    <property type="term" value="P:regulation of cell shape"/>
    <property type="evidence" value="ECO:0007669"/>
    <property type="project" value="UniProtKB-KW"/>
</dbReference>
<reference evidence="7" key="1">
    <citation type="submission" date="2018-06" db="EMBL/GenBank/DDBJ databases">
        <authorList>
            <person name="Zhirakovskaya E."/>
        </authorList>
    </citation>
    <scope>NUCLEOTIDE SEQUENCE</scope>
</reference>
<dbReference type="AlphaFoldDB" id="A0A3B1CKB6"/>
<keyword evidence="4" id="KW-0573">Peptidoglycan synthesis</keyword>
<dbReference type="NCBIfam" id="TIGR00067">
    <property type="entry name" value="glut_race"/>
    <property type="match status" value="1"/>
</dbReference>
<comment type="catalytic activity">
    <reaction evidence="1">
        <text>L-glutamate = D-glutamate</text>
        <dbReference type="Rhea" id="RHEA:12813"/>
        <dbReference type="ChEBI" id="CHEBI:29985"/>
        <dbReference type="ChEBI" id="CHEBI:29986"/>
        <dbReference type="EC" id="5.1.1.3"/>
    </reaction>
</comment>
<evidence type="ECO:0000256" key="1">
    <source>
        <dbReference type="ARBA" id="ARBA00001602"/>
    </source>
</evidence>
<evidence type="ECO:0000256" key="3">
    <source>
        <dbReference type="ARBA" id="ARBA00022960"/>
    </source>
</evidence>
<dbReference type="Pfam" id="PF01177">
    <property type="entry name" value="Asp_Glu_race"/>
    <property type="match status" value="1"/>
</dbReference>
<dbReference type="GO" id="GO:0008881">
    <property type="term" value="F:glutamate racemase activity"/>
    <property type="evidence" value="ECO:0007669"/>
    <property type="project" value="UniProtKB-EC"/>
</dbReference>
<keyword evidence="6" id="KW-0961">Cell wall biogenesis/degradation</keyword>
<dbReference type="PROSITE" id="PS00924">
    <property type="entry name" value="ASP_GLU_RACEMASE_2"/>
    <property type="match status" value="1"/>
</dbReference>
<dbReference type="GO" id="GO:0071555">
    <property type="term" value="P:cell wall organization"/>
    <property type="evidence" value="ECO:0007669"/>
    <property type="project" value="UniProtKB-KW"/>
</dbReference>
<evidence type="ECO:0000256" key="2">
    <source>
        <dbReference type="ARBA" id="ARBA00013090"/>
    </source>
</evidence>
<dbReference type="SUPFAM" id="SSF53681">
    <property type="entry name" value="Aspartate/glutamate racemase"/>
    <property type="match status" value="2"/>
</dbReference>
<organism evidence="7">
    <name type="scientific">hydrothermal vent metagenome</name>
    <dbReference type="NCBI Taxonomy" id="652676"/>
    <lineage>
        <taxon>unclassified sequences</taxon>
        <taxon>metagenomes</taxon>
        <taxon>ecological metagenomes</taxon>
    </lineage>
</organism>
<dbReference type="Gene3D" id="3.40.50.1860">
    <property type="match status" value="2"/>
</dbReference>
<sequence>MRFFNKTAPIGIFDSGIGGLTVVKKMLSMLPNEKIIYFGDTARVPYGSKSNSTVIEYANQDAKFLYKKNVKLIIVACNTASSVALGSLREQFDIPIIGMIEPGSKYALSKTKSGKIGVIGTHSTINNQAYSKKIKQLNGDVEVFEKACPLFVPLAEEGWTDHKATELIAEEYLEELIKKEIDTLVLGCTHYPVLTEIIQKVMGREVTLIDSGTAAALEVEEYLNGIGLRNDSNQIGKHQYYVSDLPAKFKIIAERFLGTKLDHIEKIDVDQIIKS</sequence>
<dbReference type="FunFam" id="3.40.50.1860:FF:000002">
    <property type="entry name" value="Glutamate racemase"/>
    <property type="match status" value="1"/>
</dbReference>
<protein>
    <recommendedName>
        <fullName evidence="2">glutamate racemase</fullName>
        <ecNumber evidence="2">5.1.1.3</ecNumber>
    </recommendedName>
</protein>
<proteinExistence type="inferred from homology"/>
<dbReference type="InterPro" id="IPR015942">
    <property type="entry name" value="Asp/Glu/hydantoin_racemase"/>
</dbReference>
<dbReference type="InterPro" id="IPR001920">
    <property type="entry name" value="Asp/Glu_race"/>
</dbReference>
<dbReference type="InterPro" id="IPR018187">
    <property type="entry name" value="Asp/Glu_racemase_AS_1"/>
</dbReference>
<dbReference type="EMBL" id="UOGD01000361">
    <property type="protein sequence ID" value="VAX26951.1"/>
    <property type="molecule type" value="Genomic_DNA"/>
</dbReference>
<name>A0A3B1CKB6_9ZZZZ</name>
<keyword evidence="3" id="KW-0133">Cell shape</keyword>